<dbReference type="Proteomes" id="UP000562984">
    <property type="component" value="Unassembled WGS sequence"/>
</dbReference>
<organism evidence="2 3">
    <name type="scientific">Nakamurella aerolata</name>
    <dbReference type="NCBI Taxonomy" id="1656892"/>
    <lineage>
        <taxon>Bacteria</taxon>
        <taxon>Bacillati</taxon>
        <taxon>Actinomycetota</taxon>
        <taxon>Actinomycetes</taxon>
        <taxon>Nakamurellales</taxon>
        <taxon>Nakamurellaceae</taxon>
        <taxon>Nakamurella</taxon>
    </lineage>
</organism>
<evidence type="ECO:0000313" key="3">
    <source>
        <dbReference type="Proteomes" id="UP000562984"/>
    </source>
</evidence>
<keyword evidence="1" id="KW-1133">Transmembrane helix</keyword>
<comment type="caution">
    <text evidence="2">The sequence shown here is derived from an EMBL/GenBank/DDBJ whole genome shotgun (WGS) entry which is preliminary data.</text>
</comment>
<accession>A0A849AEF3</accession>
<keyword evidence="3" id="KW-1185">Reference proteome</keyword>
<gene>
    <name evidence="2" type="ORF">HKD39_14180</name>
</gene>
<sequence>MTDFGQDAADDERRLSERIATVFRVGVALAAGLLALGTLLSSGAGPGTAPSGMAPGTAASDTAPGTASAAAAAGTALLIVGCGLLLILPVIRLLMMAVHYGARRRGSRVFAAVAVLVLALVGVQRPSVCCTEPHCTGLHCTGLHWLHCTALTPHSRSGSRRAEPTAPT</sequence>
<dbReference type="InterPro" id="IPR012861">
    <property type="entry name" value="DUF1634"/>
</dbReference>
<evidence type="ECO:0000313" key="2">
    <source>
        <dbReference type="EMBL" id="NNG36840.1"/>
    </source>
</evidence>
<feature type="transmembrane region" description="Helical" evidence="1">
    <location>
        <begin position="21"/>
        <end position="40"/>
    </location>
</feature>
<keyword evidence="1" id="KW-0472">Membrane</keyword>
<dbReference type="AlphaFoldDB" id="A0A849AEF3"/>
<dbReference type="RefSeq" id="WP_171200528.1">
    <property type="nucleotide sequence ID" value="NZ_JABEND010000008.1"/>
</dbReference>
<dbReference type="Pfam" id="PF07843">
    <property type="entry name" value="DUF1634"/>
    <property type="match status" value="1"/>
</dbReference>
<proteinExistence type="predicted"/>
<feature type="transmembrane region" description="Helical" evidence="1">
    <location>
        <begin position="69"/>
        <end position="94"/>
    </location>
</feature>
<dbReference type="EMBL" id="JABEND010000008">
    <property type="protein sequence ID" value="NNG36840.1"/>
    <property type="molecule type" value="Genomic_DNA"/>
</dbReference>
<feature type="transmembrane region" description="Helical" evidence="1">
    <location>
        <begin position="106"/>
        <end position="123"/>
    </location>
</feature>
<name>A0A849AEF3_9ACTN</name>
<evidence type="ECO:0000256" key="1">
    <source>
        <dbReference type="SAM" id="Phobius"/>
    </source>
</evidence>
<protein>
    <submittedName>
        <fullName evidence="2">DUF1634 domain-containing protein</fullName>
    </submittedName>
</protein>
<keyword evidence="1" id="KW-0812">Transmembrane</keyword>
<reference evidence="2 3" key="1">
    <citation type="submission" date="2020-05" db="EMBL/GenBank/DDBJ databases">
        <title>Nakamurella sp. DB0629 isolated from air conditioner.</title>
        <authorList>
            <person name="Kim D.H."/>
            <person name="Kim D.-U."/>
        </authorList>
    </citation>
    <scope>NUCLEOTIDE SEQUENCE [LARGE SCALE GENOMIC DNA]</scope>
    <source>
        <strain evidence="2 3">DB0629</strain>
    </source>
</reference>